<evidence type="ECO:0000256" key="6">
    <source>
        <dbReference type="RuleBase" id="RU363053"/>
    </source>
</evidence>
<keyword evidence="5" id="KW-0472">Membrane</keyword>
<evidence type="ECO:0008006" key="10">
    <source>
        <dbReference type="Google" id="ProtNLM"/>
    </source>
</evidence>
<feature type="chain" id="PRO_5042051207" description="Mpv17-like protein 2" evidence="7">
    <location>
        <begin position="23"/>
        <end position="151"/>
    </location>
</feature>
<proteinExistence type="inferred from homology"/>
<keyword evidence="3" id="KW-0812">Transmembrane</keyword>
<comment type="caution">
    <text evidence="8">The sequence shown here is derived from an EMBL/GenBank/DDBJ whole genome shotgun (WGS) entry which is preliminary data.</text>
</comment>
<dbReference type="GO" id="GO:0061668">
    <property type="term" value="P:mitochondrial ribosome assembly"/>
    <property type="evidence" value="ECO:0007669"/>
    <property type="project" value="TreeGrafter"/>
</dbReference>
<dbReference type="Proteomes" id="UP001233999">
    <property type="component" value="Unassembled WGS sequence"/>
</dbReference>
<evidence type="ECO:0000256" key="1">
    <source>
        <dbReference type="ARBA" id="ARBA00004141"/>
    </source>
</evidence>
<comment type="subcellular location">
    <subcellularLocation>
        <location evidence="1">Membrane</location>
        <topology evidence="1">Multi-pass membrane protein</topology>
    </subcellularLocation>
</comment>
<dbReference type="AlphaFoldDB" id="A0AAD8AJU0"/>
<evidence type="ECO:0000313" key="8">
    <source>
        <dbReference type="EMBL" id="KAJ9600394.1"/>
    </source>
</evidence>
<evidence type="ECO:0000256" key="2">
    <source>
        <dbReference type="ARBA" id="ARBA00006824"/>
    </source>
</evidence>
<keyword evidence="9" id="KW-1185">Reference proteome</keyword>
<keyword evidence="7" id="KW-0732">Signal</keyword>
<dbReference type="PANTHER" id="PTHR11266:SF81">
    <property type="entry name" value="GH12661P-RELATED"/>
    <property type="match status" value="1"/>
</dbReference>
<dbReference type="EMBL" id="JASPKZ010000424">
    <property type="protein sequence ID" value="KAJ9600394.1"/>
    <property type="molecule type" value="Genomic_DNA"/>
</dbReference>
<gene>
    <name evidence="8" type="ORF">L9F63_009322</name>
</gene>
<dbReference type="InterPro" id="IPR007248">
    <property type="entry name" value="Mpv17_PMP22"/>
</dbReference>
<comment type="similarity">
    <text evidence="2 6">Belongs to the peroxisomal membrane protein PXMP2/4 family.</text>
</comment>
<evidence type="ECO:0000256" key="5">
    <source>
        <dbReference type="ARBA" id="ARBA00023136"/>
    </source>
</evidence>
<dbReference type="GO" id="GO:0005739">
    <property type="term" value="C:mitochondrion"/>
    <property type="evidence" value="ECO:0007669"/>
    <property type="project" value="TreeGrafter"/>
</dbReference>
<evidence type="ECO:0000256" key="7">
    <source>
        <dbReference type="SAM" id="SignalP"/>
    </source>
</evidence>
<evidence type="ECO:0000313" key="9">
    <source>
        <dbReference type="Proteomes" id="UP001233999"/>
    </source>
</evidence>
<reference evidence="8" key="2">
    <citation type="submission" date="2023-05" db="EMBL/GenBank/DDBJ databases">
        <authorList>
            <person name="Fouks B."/>
        </authorList>
    </citation>
    <scope>NUCLEOTIDE SEQUENCE</scope>
    <source>
        <strain evidence="8">Stay&amp;Tobe</strain>
        <tissue evidence="8">Testes</tissue>
    </source>
</reference>
<accession>A0AAD8AJU0</accession>
<dbReference type="PANTHER" id="PTHR11266">
    <property type="entry name" value="PEROXISOMAL MEMBRANE PROTEIN 2, PXMP2 MPV17"/>
    <property type="match status" value="1"/>
</dbReference>
<keyword evidence="4" id="KW-1133">Transmembrane helix</keyword>
<sequence>MVFGKYLFWTNTLSCGILMASGDLIQQEIERYYGAYKNKHYDWKRTGRMFIVGLALGPPQHVFYRMLDQRIPKRDFKSISKKIILDQSVVSPFCINFFFIGMGYLEGHTWDEIVSEIKRKFISVYMVGINKNYFKRKMVKTILFTPLLIMA</sequence>
<reference evidence="8" key="1">
    <citation type="journal article" date="2023" name="IScience">
        <title>Live-bearing cockroach genome reveals convergent evolutionary mechanisms linked to viviparity in insects and beyond.</title>
        <authorList>
            <person name="Fouks B."/>
            <person name="Harrison M.C."/>
            <person name="Mikhailova A.A."/>
            <person name="Marchal E."/>
            <person name="English S."/>
            <person name="Carruthers M."/>
            <person name="Jennings E.C."/>
            <person name="Chiamaka E.L."/>
            <person name="Frigard R.A."/>
            <person name="Pippel M."/>
            <person name="Attardo G.M."/>
            <person name="Benoit J.B."/>
            <person name="Bornberg-Bauer E."/>
            <person name="Tobe S.S."/>
        </authorList>
    </citation>
    <scope>NUCLEOTIDE SEQUENCE</scope>
    <source>
        <strain evidence="8">Stay&amp;Tobe</strain>
    </source>
</reference>
<protein>
    <recommendedName>
        <fullName evidence="10">Mpv17-like protein 2</fullName>
    </recommendedName>
</protein>
<name>A0AAD8AJU0_DIPPU</name>
<feature type="signal peptide" evidence="7">
    <location>
        <begin position="1"/>
        <end position="22"/>
    </location>
</feature>
<organism evidence="8 9">
    <name type="scientific">Diploptera punctata</name>
    <name type="common">Pacific beetle cockroach</name>
    <dbReference type="NCBI Taxonomy" id="6984"/>
    <lineage>
        <taxon>Eukaryota</taxon>
        <taxon>Metazoa</taxon>
        <taxon>Ecdysozoa</taxon>
        <taxon>Arthropoda</taxon>
        <taxon>Hexapoda</taxon>
        <taxon>Insecta</taxon>
        <taxon>Pterygota</taxon>
        <taxon>Neoptera</taxon>
        <taxon>Polyneoptera</taxon>
        <taxon>Dictyoptera</taxon>
        <taxon>Blattodea</taxon>
        <taxon>Blaberoidea</taxon>
        <taxon>Blaberidae</taxon>
        <taxon>Diplopterinae</taxon>
        <taxon>Diploptera</taxon>
    </lineage>
</organism>
<evidence type="ECO:0000256" key="4">
    <source>
        <dbReference type="ARBA" id="ARBA00022989"/>
    </source>
</evidence>
<evidence type="ECO:0000256" key="3">
    <source>
        <dbReference type="ARBA" id="ARBA00022692"/>
    </source>
</evidence>
<dbReference type="GO" id="GO:0016020">
    <property type="term" value="C:membrane"/>
    <property type="evidence" value="ECO:0007669"/>
    <property type="project" value="UniProtKB-SubCell"/>
</dbReference>